<dbReference type="EMBL" id="QJKJ01003384">
    <property type="protein sequence ID" value="RDX98757.1"/>
    <property type="molecule type" value="Genomic_DNA"/>
</dbReference>
<evidence type="ECO:0000313" key="2">
    <source>
        <dbReference type="Proteomes" id="UP000257109"/>
    </source>
</evidence>
<comment type="caution">
    <text evidence="1">The sequence shown here is derived from an EMBL/GenBank/DDBJ whole genome shotgun (WGS) entry which is preliminary data.</text>
</comment>
<name>A0A371H7J9_MUCPR</name>
<dbReference type="AlphaFoldDB" id="A0A371H7J9"/>
<keyword evidence="2" id="KW-1185">Reference proteome</keyword>
<reference evidence="1" key="1">
    <citation type="submission" date="2018-05" db="EMBL/GenBank/DDBJ databases">
        <title>Draft genome of Mucuna pruriens seed.</title>
        <authorList>
            <person name="Nnadi N.E."/>
            <person name="Vos R."/>
            <person name="Hasami M.H."/>
            <person name="Devisetty U.K."/>
            <person name="Aguiy J.C."/>
        </authorList>
    </citation>
    <scope>NUCLEOTIDE SEQUENCE [LARGE SCALE GENOMIC DNA]</scope>
    <source>
        <strain evidence="1">JCA_2017</strain>
    </source>
</reference>
<sequence length="95" mass="10322">MDNVPLFSSDQVLLGNGQGLSISSIGSSTFSSTYKPYTSLMQETFEFHPTFYLVIPQANFEVLLCGMLGKDGLYIFSNIFSTKSSTGTSFSAPLL</sequence>
<dbReference type="OrthoDB" id="1752257at2759"/>
<dbReference type="Proteomes" id="UP000257109">
    <property type="component" value="Unassembled WGS sequence"/>
</dbReference>
<feature type="non-terminal residue" evidence="1">
    <location>
        <position position="1"/>
    </location>
</feature>
<proteinExistence type="predicted"/>
<protein>
    <submittedName>
        <fullName evidence="1">Uncharacterized protein</fullName>
    </submittedName>
</protein>
<organism evidence="1 2">
    <name type="scientific">Mucuna pruriens</name>
    <name type="common">Velvet bean</name>
    <name type="synonym">Dolichos pruriens</name>
    <dbReference type="NCBI Taxonomy" id="157652"/>
    <lineage>
        <taxon>Eukaryota</taxon>
        <taxon>Viridiplantae</taxon>
        <taxon>Streptophyta</taxon>
        <taxon>Embryophyta</taxon>
        <taxon>Tracheophyta</taxon>
        <taxon>Spermatophyta</taxon>
        <taxon>Magnoliopsida</taxon>
        <taxon>eudicotyledons</taxon>
        <taxon>Gunneridae</taxon>
        <taxon>Pentapetalae</taxon>
        <taxon>rosids</taxon>
        <taxon>fabids</taxon>
        <taxon>Fabales</taxon>
        <taxon>Fabaceae</taxon>
        <taxon>Papilionoideae</taxon>
        <taxon>50 kb inversion clade</taxon>
        <taxon>NPAAA clade</taxon>
        <taxon>indigoferoid/millettioid clade</taxon>
        <taxon>Phaseoleae</taxon>
        <taxon>Mucuna</taxon>
    </lineage>
</organism>
<gene>
    <name evidence="1" type="ORF">CR513_18295</name>
</gene>
<evidence type="ECO:0000313" key="1">
    <source>
        <dbReference type="EMBL" id="RDX98757.1"/>
    </source>
</evidence>
<accession>A0A371H7J9</accession>